<comment type="subcellular location">
    <subcellularLocation>
        <location evidence="1">Membrane</location>
        <topology evidence="1">Multi-pass membrane protein</topology>
    </subcellularLocation>
</comment>
<feature type="transmembrane region" description="Helical" evidence="5">
    <location>
        <begin position="88"/>
        <end position="108"/>
    </location>
</feature>
<feature type="transmembrane region" description="Helical" evidence="5">
    <location>
        <begin position="31"/>
        <end position="52"/>
    </location>
</feature>
<dbReference type="Gene3D" id="3.30.750.24">
    <property type="entry name" value="STAS domain"/>
    <property type="match status" value="1"/>
</dbReference>
<dbReference type="Pfam" id="PF00916">
    <property type="entry name" value="Sulfate_transp"/>
    <property type="match status" value="1"/>
</dbReference>
<dbReference type="InterPro" id="IPR002645">
    <property type="entry name" value="STAS_dom"/>
</dbReference>
<evidence type="ECO:0000313" key="7">
    <source>
        <dbReference type="EMBL" id="ASK77674.1"/>
    </source>
</evidence>
<dbReference type="SUPFAM" id="SSF52091">
    <property type="entry name" value="SpoIIaa-like"/>
    <property type="match status" value="1"/>
</dbReference>
<dbReference type="Proteomes" id="UP000242175">
    <property type="component" value="Chromosome large"/>
</dbReference>
<proteinExistence type="predicted"/>
<feature type="transmembrane region" description="Helical" evidence="5">
    <location>
        <begin position="64"/>
        <end position="82"/>
    </location>
</feature>
<dbReference type="Pfam" id="PF01740">
    <property type="entry name" value="STAS"/>
    <property type="match status" value="1"/>
</dbReference>
<dbReference type="InterPro" id="IPR011547">
    <property type="entry name" value="SLC26A/SulP_dom"/>
</dbReference>
<dbReference type="AlphaFoldDB" id="A0A220VB81"/>
<gene>
    <name evidence="7" type="ORF">CF386_00495</name>
</gene>
<evidence type="ECO:0000259" key="6">
    <source>
        <dbReference type="PROSITE" id="PS50801"/>
    </source>
</evidence>
<reference evidence="7 8" key="1">
    <citation type="journal article" date="2016" name="Int. J. Syst. Evol. Microbiol.">
        <title>Paraphotobacterium marinum gen. nov., sp. nov., a member of the family Vibrionaceae, isolated from surface seawater.</title>
        <authorList>
            <person name="Huang Z."/>
            <person name="Dong C."/>
            <person name="Shao Z."/>
        </authorList>
    </citation>
    <scope>NUCLEOTIDE SEQUENCE [LARGE SCALE GENOMIC DNA]</scope>
    <source>
        <strain evidence="7 8">NSCS20N07D</strain>
    </source>
</reference>
<feature type="domain" description="STAS" evidence="6">
    <location>
        <begin position="423"/>
        <end position="520"/>
    </location>
</feature>
<feature type="transmembrane region" description="Helical" evidence="5">
    <location>
        <begin position="370"/>
        <end position="396"/>
    </location>
</feature>
<dbReference type="OrthoDB" id="9771198at2"/>
<name>A0A220VB81_9GAMM</name>
<dbReference type="InterPro" id="IPR036513">
    <property type="entry name" value="STAS_dom_sf"/>
</dbReference>
<dbReference type="CDD" id="cd07042">
    <property type="entry name" value="STAS_SulP_like_sulfate_transporter"/>
    <property type="match status" value="1"/>
</dbReference>
<evidence type="ECO:0000256" key="1">
    <source>
        <dbReference type="ARBA" id="ARBA00004141"/>
    </source>
</evidence>
<dbReference type="PROSITE" id="PS50801">
    <property type="entry name" value="STAS"/>
    <property type="match status" value="1"/>
</dbReference>
<keyword evidence="2 5" id="KW-0812">Transmembrane</keyword>
<dbReference type="PANTHER" id="PTHR43310:SF1">
    <property type="entry name" value="SULFATE TRANSPORTER YBAR-RELATED"/>
    <property type="match status" value="1"/>
</dbReference>
<feature type="transmembrane region" description="Helical" evidence="5">
    <location>
        <begin position="312"/>
        <end position="329"/>
    </location>
</feature>
<protein>
    <submittedName>
        <fullName evidence="7">Sodium-independent anion transporter</fullName>
    </submittedName>
</protein>
<feature type="transmembrane region" description="Helical" evidence="5">
    <location>
        <begin position="281"/>
        <end position="300"/>
    </location>
</feature>
<feature type="transmembrane region" description="Helical" evidence="5">
    <location>
        <begin position="336"/>
        <end position="354"/>
    </location>
</feature>
<evidence type="ECO:0000313" key="8">
    <source>
        <dbReference type="Proteomes" id="UP000242175"/>
    </source>
</evidence>
<dbReference type="RefSeq" id="WP_089072584.1">
    <property type="nucleotide sequence ID" value="NZ_CBCSAM010000001.1"/>
</dbReference>
<dbReference type="PANTHER" id="PTHR43310">
    <property type="entry name" value="SULFATE TRANSPORTER YBAR-RELATED"/>
    <property type="match status" value="1"/>
</dbReference>
<feature type="transmembrane region" description="Helical" evidence="5">
    <location>
        <begin position="238"/>
        <end position="260"/>
    </location>
</feature>
<evidence type="ECO:0000256" key="4">
    <source>
        <dbReference type="ARBA" id="ARBA00023136"/>
    </source>
</evidence>
<evidence type="ECO:0000256" key="5">
    <source>
        <dbReference type="SAM" id="Phobius"/>
    </source>
</evidence>
<sequence>MTNQIFKASKSQIKTDILSGLTVAMALIPEAVAFAFVAGVSPTIGLYGAFFMGIMSSIFGGRPGMISGATGAIAVVIVSLVHNHGIEYLFAALLLAGIFQMLFGIFKLGKFIRLVPYPVVIGFVNGLAIVIFLAQINQFREMSPSGKMHWMDTHNLLIMLSLVMLTIAIIQLVPKITKKIPPALVAIVTVTLIVYFSNIPTKTVLDYLINMSGNPNISLQSNLPSFHIPNVNVNFDTLIIILPYSLIIASVGLIESLLTLSLIDDLTETRGQSNKECKGQGLGNIACSFFGGMGGCAMIGQSMINIKSGGRTRLSGIVAAIVFLIFILFGSKIIETIPIAALVGVMFVVVYNTFEWSSFQLVKKVPKSDFFLILAVTFLTVIFDLAIAVISGIIIASLQFCWKQSKNIYASSSLSDDQAKKTYKIHGPLFFGSTHAFKDIFSFNQDPNTILIDFSHSRVCDQSGVEALVFISKKYNDRSKKLKLKHLSSECRLLLKKFDVECEADLLEDPTYKIASDVLD</sequence>
<accession>A0A220VB81</accession>
<feature type="transmembrane region" description="Helical" evidence="5">
    <location>
        <begin position="180"/>
        <end position="197"/>
    </location>
</feature>
<dbReference type="EMBL" id="CP022355">
    <property type="protein sequence ID" value="ASK77674.1"/>
    <property type="molecule type" value="Genomic_DNA"/>
</dbReference>
<evidence type="ECO:0000256" key="3">
    <source>
        <dbReference type="ARBA" id="ARBA00022989"/>
    </source>
</evidence>
<keyword evidence="3 5" id="KW-1133">Transmembrane helix</keyword>
<organism evidence="7 8">
    <name type="scientific">Paraphotobacterium marinum</name>
    <dbReference type="NCBI Taxonomy" id="1755811"/>
    <lineage>
        <taxon>Bacteria</taxon>
        <taxon>Pseudomonadati</taxon>
        <taxon>Pseudomonadota</taxon>
        <taxon>Gammaproteobacteria</taxon>
        <taxon>Vibrionales</taxon>
        <taxon>Vibrionaceae</taxon>
        <taxon>Paraphotobacterium</taxon>
    </lineage>
</organism>
<dbReference type="GO" id="GO:0016020">
    <property type="term" value="C:membrane"/>
    <property type="evidence" value="ECO:0007669"/>
    <property type="project" value="UniProtKB-SubCell"/>
</dbReference>
<feature type="transmembrane region" description="Helical" evidence="5">
    <location>
        <begin position="156"/>
        <end position="173"/>
    </location>
</feature>
<dbReference type="KEGG" id="pmai:CF386_00495"/>
<evidence type="ECO:0000256" key="2">
    <source>
        <dbReference type="ARBA" id="ARBA00022692"/>
    </source>
</evidence>
<feature type="transmembrane region" description="Helical" evidence="5">
    <location>
        <begin position="115"/>
        <end position="136"/>
    </location>
</feature>
<keyword evidence="4 5" id="KW-0472">Membrane</keyword>
<dbReference type="InterPro" id="IPR052706">
    <property type="entry name" value="Membrane-Transporter-like"/>
</dbReference>
<keyword evidence="8" id="KW-1185">Reference proteome</keyword>